<dbReference type="SUPFAM" id="SSF53756">
    <property type="entry name" value="UDP-Glycosyltransferase/glycogen phosphorylase"/>
    <property type="match status" value="1"/>
</dbReference>
<evidence type="ECO:0000313" key="2">
    <source>
        <dbReference type="EMBL" id="SPJ31344.1"/>
    </source>
</evidence>
<dbReference type="InterPro" id="IPR028098">
    <property type="entry name" value="Glyco_trans_4-like_N"/>
</dbReference>
<dbReference type="RefSeq" id="WP_108792555.1">
    <property type="nucleotide sequence ID" value="NZ_ONZG01000020.1"/>
</dbReference>
<dbReference type="EMBL" id="ONZG01000020">
    <property type="protein sequence ID" value="SPJ31344.1"/>
    <property type="molecule type" value="Genomic_DNA"/>
</dbReference>
<sequence>MHVLILIDQFTAGGLETHLLGKVDALRRLGARVTCMGARLSDMAPPDFQRLDLAKDIPASRFLAEVARLTAFCQTEQVTHIHCHCPFVGVLGACVSVRCNIPYFLTIHGMFQAARKVNQTLGLLISKMVFPCAAAVYPVSSAARDCIVATHGVPQQDQTVMMNAVGNWQRSPPAPPDHGKWAFVARHEKEHVDALRHLVAAMPSLPISSLHVFGDGAESERARAMTADNPAVEFHGFVENISERLAEFDGIACHGERVFLETMAAGRPCLICHRDGVIGLSSPSLIERTRFSNFTGEGQSNISVQALQRDWERLIGQDNIRACQDLLRPDHDADLIWARYVKTALHGHLPPKDRSSLEVALAAAHKLDDGNLIFCRPDFLGHMKDILPPYSQMVSALNDTGFVLMRSEITTLRRKLRVLRRTSLPAN</sequence>
<gene>
    <name evidence="2" type="ORF">TRM7615_04887</name>
</gene>
<proteinExistence type="predicted"/>
<accession>A0A2R8CFX0</accession>
<dbReference type="AlphaFoldDB" id="A0A2R8CFX0"/>
<feature type="domain" description="Glycosyltransferase subfamily 4-like N-terminal" evidence="1">
    <location>
        <begin position="13"/>
        <end position="165"/>
    </location>
</feature>
<evidence type="ECO:0000259" key="1">
    <source>
        <dbReference type="Pfam" id="PF13439"/>
    </source>
</evidence>
<dbReference type="Pfam" id="PF13692">
    <property type="entry name" value="Glyco_trans_1_4"/>
    <property type="match status" value="1"/>
</dbReference>
<dbReference type="Proteomes" id="UP000244898">
    <property type="component" value="Unassembled WGS sequence"/>
</dbReference>
<dbReference type="Gene3D" id="3.40.50.2000">
    <property type="entry name" value="Glycogen Phosphorylase B"/>
    <property type="match status" value="2"/>
</dbReference>
<reference evidence="3" key="1">
    <citation type="submission" date="2018-03" db="EMBL/GenBank/DDBJ databases">
        <authorList>
            <person name="Rodrigo-Torres L."/>
            <person name="Arahal R. D."/>
            <person name="Lucena T."/>
        </authorList>
    </citation>
    <scope>NUCLEOTIDE SEQUENCE [LARGE SCALE GENOMIC DNA]</scope>
    <source>
        <strain evidence="3">CECT 7615</strain>
    </source>
</reference>
<dbReference type="GO" id="GO:0016757">
    <property type="term" value="F:glycosyltransferase activity"/>
    <property type="evidence" value="ECO:0007669"/>
    <property type="project" value="UniProtKB-ARBA"/>
</dbReference>
<protein>
    <recommendedName>
        <fullName evidence="1">Glycosyltransferase subfamily 4-like N-terminal domain-containing protein</fullName>
    </recommendedName>
</protein>
<evidence type="ECO:0000313" key="3">
    <source>
        <dbReference type="Proteomes" id="UP000244898"/>
    </source>
</evidence>
<dbReference type="OrthoDB" id="9790710at2"/>
<dbReference type="CDD" id="cd03801">
    <property type="entry name" value="GT4_PimA-like"/>
    <property type="match status" value="1"/>
</dbReference>
<keyword evidence="3" id="KW-1185">Reference proteome</keyword>
<organism evidence="2 3">
    <name type="scientific">Falsiruegeria mediterranea M17</name>
    <dbReference type="NCBI Taxonomy" id="1200281"/>
    <lineage>
        <taxon>Bacteria</taxon>
        <taxon>Pseudomonadati</taxon>
        <taxon>Pseudomonadota</taxon>
        <taxon>Alphaproteobacteria</taxon>
        <taxon>Rhodobacterales</taxon>
        <taxon>Roseobacteraceae</taxon>
        <taxon>Falsiruegeria</taxon>
    </lineage>
</organism>
<name>A0A2R8CFX0_9RHOB</name>
<dbReference type="Pfam" id="PF13439">
    <property type="entry name" value="Glyco_transf_4"/>
    <property type="match status" value="1"/>
</dbReference>